<dbReference type="PANTHER" id="PTHR10584:SF166">
    <property type="entry name" value="RIBOKINASE"/>
    <property type="match status" value="1"/>
</dbReference>
<evidence type="ECO:0000313" key="5">
    <source>
        <dbReference type="Proteomes" id="UP000186029"/>
    </source>
</evidence>
<reference evidence="4 5" key="1">
    <citation type="journal article" date="2016" name="Nat. Commun.">
        <title>Thousands of microbial genomes shed light on interconnected biogeochemical processes in an aquifer system.</title>
        <authorList>
            <person name="Anantharaman K."/>
            <person name="Brown C.T."/>
            <person name="Hug L.A."/>
            <person name="Sharon I."/>
            <person name="Castelle C.J."/>
            <person name="Probst A.J."/>
            <person name="Thomas B.C."/>
            <person name="Singh A."/>
            <person name="Wilkins M.J."/>
            <person name="Karaoz U."/>
            <person name="Brodie E.L."/>
            <person name="Williams K.H."/>
            <person name="Hubbard S.S."/>
            <person name="Banfield J.F."/>
        </authorList>
    </citation>
    <scope>NUCLEOTIDE SEQUENCE [LARGE SCALE GENOMIC DNA]</scope>
</reference>
<dbReference type="InterPro" id="IPR029056">
    <property type="entry name" value="Ribokinase-like"/>
</dbReference>
<evidence type="ECO:0000313" key="4">
    <source>
        <dbReference type="EMBL" id="OGD66470.1"/>
    </source>
</evidence>
<dbReference type="Proteomes" id="UP000186029">
    <property type="component" value="Unassembled WGS sequence"/>
</dbReference>
<dbReference type="Pfam" id="PF00294">
    <property type="entry name" value="PfkB"/>
    <property type="match status" value="1"/>
</dbReference>
<evidence type="ECO:0000256" key="1">
    <source>
        <dbReference type="ARBA" id="ARBA00022679"/>
    </source>
</evidence>
<dbReference type="STRING" id="1797580.A2Z61_00375"/>
<name>A0A1F5EGN7_9BACT</name>
<comment type="caution">
    <text evidence="4">The sequence shown here is derived from an EMBL/GenBank/DDBJ whole genome shotgun (WGS) entry which is preliminary data.</text>
</comment>
<proteinExistence type="predicted"/>
<dbReference type="GO" id="GO:0016301">
    <property type="term" value="F:kinase activity"/>
    <property type="evidence" value="ECO:0007669"/>
    <property type="project" value="UniProtKB-KW"/>
</dbReference>
<sequence>MSFQNNFDFVAIGDITTDAFIRLSGDDAVVKKDDGGRKSNLCLSFGDKIEYDSVTEVSAVGNSPNASVCARRLGLKSALVTNLGDDYNGKKIIETLDKEGVSANFIKIHTGKKSNYHYVLWYEEERTILVKHYKYDYELPNVGKPKWIYLSSLGENSLQYHHKITKYVKDHPEINLAFQPGTFQIRLGSEKLKDIYEVCKLFFCNKQEAQKILKTDEKSLKKLLEIMRALGPKIVVITDGPKGAYAYDGKEMWQIPMYPDSAPPIDRTGAGDSFSATITSALALGKTLPEALLMGPVNSMSVVQHIGAREGLLTREKLEKYLSAAPKNYKLTKI</sequence>
<evidence type="ECO:0000259" key="3">
    <source>
        <dbReference type="Pfam" id="PF00294"/>
    </source>
</evidence>
<gene>
    <name evidence="4" type="ORF">A2Z61_00375</name>
</gene>
<dbReference type="InterPro" id="IPR011611">
    <property type="entry name" value="PfkB_dom"/>
</dbReference>
<evidence type="ECO:0000256" key="2">
    <source>
        <dbReference type="ARBA" id="ARBA00022777"/>
    </source>
</evidence>
<dbReference type="PANTHER" id="PTHR10584">
    <property type="entry name" value="SUGAR KINASE"/>
    <property type="match status" value="1"/>
</dbReference>
<feature type="domain" description="Carbohydrate kinase PfkB" evidence="3">
    <location>
        <begin position="55"/>
        <end position="312"/>
    </location>
</feature>
<dbReference type="AlphaFoldDB" id="A0A1F5EGN7"/>
<dbReference type="EMBL" id="MFAC01000031">
    <property type="protein sequence ID" value="OGD66470.1"/>
    <property type="molecule type" value="Genomic_DNA"/>
</dbReference>
<accession>A0A1F5EGN7</accession>
<protein>
    <recommendedName>
        <fullName evidence="3">Carbohydrate kinase PfkB domain-containing protein</fullName>
    </recommendedName>
</protein>
<keyword evidence="2" id="KW-0418">Kinase</keyword>
<organism evidence="4 5">
    <name type="scientific">Candidatus Campbellbacteria bacterium RIFCSPLOWO2_02_35_12</name>
    <dbReference type="NCBI Taxonomy" id="1797580"/>
    <lineage>
        <taxon>Bacteria</taxon>
        <taxon>Candidatus Campbelliibacteriota</taxon>
    </lineage>
</organism>
<dbReference type="Gene3D" id="3.40.1190.20">
    <property type="match status" value="1"/>
</dbReference>
<keyword evidence="1" id="KW-0808">Transferase</keyword>
<dbReference type="SUPFAM" id="SSF53613">
    <property type="entry name" value="Ribokinase-like"/>
    <property type="match status" value="1"/>
</dbReference>